<dbReference type="RefSeq" id="WP_012154800.1">
    <property type="nucleotide sequence ID" value="NC_009901.1"/>
</dbReference>
<name>A8H2T9_SHEPA</name>
<dbReference type="HOGENOM" id="CLU_2604119_0_0_6"/>
<keyword evidence="1" id="KW-0812">Transmembrane</keyword>
<dbReference type="OrthoDB" id="6307747at2"/>
<protein>
    <submittedName>
        <fullName evidence="2">Uncharacterized protein</fullName>
    </submittedName>
</protein>
<dbReference type="AlphaFoldDB" id="A8H2T9"/>
<evidence type="ECO:0000256" key="1">
    <source>
        <dbReference type="SAM" id="Phobius"/>
    </source>
</evidence>
<dbReference type="KEGG" id="spl:Spea_1551"/>
<organism evidence="2 3">
    <name type="scientific">Shewanella pealeana (strain ATCC 700345 / ANG-SQ1)</name>
    <dbReference type="NCBI Taxonomy" id="398579"/>
    <lineage>
        <taxon>Bacteria</taxon>
        <taxon>Pseudomonadati</taxon>
        <taxon>Pseudomonadota</taxon>
        <taxon>Gammaproteobacteria</taxon>
        <taxon>Alteromonadales</taxon>
        <taxon>Shewanellaceae</taxon>
        <taxon>Shewanella</taxon>
    </lineage>
</organism>
<proteinExistence type="predicted"/>
<gene>
    <name evidence="2" type="ordered locus">Spea_1551</name>
</gene>
<sequence length="79" mass="9088">MRVFYELWFWFGLIICPIIFIASVFNTGRLLGHLIYRSEPLLQALSTEPLELVASLSLVICTGSEFYRAFNRAKERSTA</sequence>
<keyword evidence="1" id="KW-0472">Membrane</keyword>
<evidence type="ECO:0000313" key="2">
    <source>
        <dbReference type="EMBL" id="ABV86876.1"/>
    </source>
</evidence>
<feature type="transmembrane region" description="Helical" evidence="1">
    <location>
        <begin position="7"/>
        <end position="32"/>
    </location>
</feature>
<evidence type="ECO:0000313" key="3">
    <source>
        <dbReference type="Proteomes" id="UP000002608"/>
    </source>
</evidence>
<keyword evidence="1" id="KW-1133">Transmembrane helix</keyword>
<reference evidence="2 3" key="1">
    <citation type="submission" date="2007-10" db="EMBL/GenBank/DDBJ databases">
        <title>Complete sequence of Shewanella pealeana ATCC 700345.</title>
        <authorList>
            <consortium name="US DOE Joint Genome Institute"/>
            <person name="Copeland A."/>
            <person name="Lucas S."/>
            <person name="Lapidus A."/>
            <person name="Barry K."/>
            <person name="Glavina del Rio T."/>
            <person name="Dalin E."/>
            <person name="Tice H."/>
            <person name="Pitluck S."/>
            <person name="Chertkov O."/>
            <person name="Brettin T."/>
            <person name="Bruce D."/>
            <person name="Detter J.C."/>
            <person name="Han C."/>
            <person name="Schmutz J."/>
            <person name="Larimer F."/>
            <person name="Land M."/>
            <person name="Hauser L."/>
            <person name="Kyrpides N."/>
            <person name="Kim E."/>
            <person name="Zhao J.-S.Z."/>
            <person name="Manno D."/>
            <person name="Hawari J."/>
            <person name="Richardson P."/>
        </authorList>
    </citation>
    <scope>NUCLEOTIDE SEQUENCE [LARGE SCALE GENOMIC DNA]</scope>
    <source>
        <strain evidence="3">ATCC 700345 / ANG-SQ1</strain>
    </source>
</reference>
<keyword evidence="3" id="KW-1185">Reference proteome</keyword>
<dbReference type="Proteomes" id="UP000002608">
    <property type="component" value="Chromosome"/>
</dbReference>
<accession>A8H2T9</accession>
<dbReference type="EMBL" id="CP000851">
    <property type="protein sequence ID" value="ABV86876.1"/>
    <property type="molecule type" value="Genomic_DNA"/>
</dbReference>